<dbReference type="PANTHER" id="PTHR11748">
    <property type="entry name" value="D-LACTATE DEHYDROGENASE"/>
    <property type="match status" value="1"/>
</dbReference>
<evidence type="ECO:0000313" key="10">
    <source>
        <dbReference type="EMBL" id="NAS13146.1"/>
    </source>
</evidence>
<proteinExistence type="predicted"/>
<protein>
    <submittedName>
        <fullName evidence="10">FAD-binding protein</fullName>
    </submittedName>
</protein>
<dbReference type="Proteomes" id="UP000475249">
    <property type="component" value="Unassembled WGS sequence"/>
</dbReference>
<dbReference type="PROSITE" id="PS51387">
    <property type="entry name" value="FAD_PCMH"/>
    <property type="match status" value="1"/>
</dbReference>
<organism evidence="10 11">
    <name type="scientific">Poritiphilus flavus</name>
    <dbReference type="NCBI Taxonomy" id="2697053"/>
    <lineage>
        <taxon>Bacteria</taxon>
        <taxon>Pseudomonadati</taxon>
        <taxon>Bacteroidota</taxon>
        <taxon>Flavobacteriia</taxon>
        <taxon>Flavobacteriales</taxon>
        <taxon>Flavobacteriaceae</taxon>
        <taxon>Poritiphilus</taxon>
    </lineage>
</organism>
<dbReference type="InterPro" id="IPR004113">
    <property type="entry name" value="FAD-bd_oxidored_4_C"/>
</dbReference>
<dbReference type="GO" id="GO:0071949">
    <property type="term" value="F:FAD binding"/>
    <property type="evidence" value="ECO:0007669"/>
    <property type="project" value="InterPro"/>
</dbReference>
<keyword evidence="6" id="KW-0408">Iron</keyword>
<dbReference type="InterPro" id="IPR016164">
    <property type="entry name" value="FAD-linked_Oxase-like_C"/>
</dbReference>
<evidence type="ECO:0000256" key="6">
    <source>
        <dbReference type="ARBA" id="ARBA00023004"/>
    </source>
</evidence>
<keyword evidence="3" id="KW-0479">Metal-binding</keyword>
<feature type="domain" description="4Fe-4S ferredoxin-type" evidence="8">
    <location>
        <begin position="616"/>
        <end position="647"/>
    </location>
</feature>
<dbReference type="InterPro" id="IPR017900">
    <property type="entry name" value="4Fe4S_Fe_S_CS"/>
</dbReference>
<evidence type="ECO:0000313" key="11">
    <source>
        <dbReference type="Proteomes" id="UP000475249"/>
    </source>
</evidence>
<accession>A0A6L9EEJ0</accession>
<dbReference type="Pfam" id="PF13183">
    <property type="entry name" value="Fer4_8"/>
    <property type="match status" value="1"/>
</dbReference>
<dbReference type="InterPro" id="IPR016171">
    <property type="entry name" value="Vanillyl_alc_oxidase_C-sub2"/>
</dbReference>
<dbReference type="Pfam" id="PF02913">
    <property type="entry name" value="FAD-oxidase_C"/>
    <property type="match status" value="1"/>
</dbReference>
<dbReference type="PROSITE" id="PS51379">
    <property type="entry name" value="4FE4S_FER_2"/>
    <property type="match status" value="1"/>
</dbReference>
<dbReference type="GO" id="GO:0046872">
    <property type="term" value="F:metal ion binding"/>
    <property type="evidence" value="ECO:0007669"/>
    <property type="project" value="UniProtKB-KW"/>
</dbReference>
<evidence type="ECO:0000256" key="4">
    <source>
        <dbReference type="ARBA" id="ARBA00022827"/>
    </source>
</evidence>
<dbReference type="Pfam" id="PF01565">
    <property type="entry name" value="FAD_binding_4"/>
    <property type="match status" value="1"/>
</dbReference>
<keyword evidence="4" id="KW-0274">FAD</keyword>
<comment type="caution">
    <text evidence="10">The sequence shown here is derived from an EMBL/GenBank/DDBJ whole genome shotgun (WGS) entry which is preliminary data.</text>
</comment>
<dbReference type="InterPro" id="IPR016169">
    <property type="entry name" value="FAD-bd_PCMH_sub2"/>
</dbReference>
<evidence type="ECO:0000256" key="2">
    <source>
        <dbReference type="ARBA" id="ARBA00022630"/>
    </source>
</evidence>
<dbReference type="Gene3D" id="3.30.465.10">
    <property type="match status" value="1"/>
</dbReference>
<evidence type="ECO:0000256" key="3">
    <source>
        <dbReference type="ARBA" id="ARBA00022723"/>
    </source>
</evidence>
<keyword evidence="7" id="KW-0411">Iron-sulfur</keyword>
<keyword evidence="5" id="KW-0560">Oxidoreductase</keyword>
<evidence type="ECO:0000259" key="8">
    <source>
        <dbReference type="PROSITE" id="PS51379"/>
    </source>
</evidence>
<dbReference type="GO" id="GO:0008720">
    <property type="term" value="F:D-lactate dehydrogenase (NAD+) activity"/>
    <property type="evidence" value="ECO:0007669"/>
    <property type="project" value="TreeGrafter"/>
</dbReference>
<dbReference type="InterPro" id="IPR016166">
    <property type="entry name" value="FAD-bd_PCMH"/>
</dbReference>
<dbReference type="RefSeq" id="WP_161436187.1">
    <property type="nucleotide sequence ID" value="NZ_WXYO01000006.1"/>
</dbReference>
<reference evidence="10 11" key="1">
    <citation type="submission" date="2020-01" db="EMBL/GenBank/DDBJ databases">
        <title>Bacteria diversity of Porities sp.</title>
        <authorList>
            <person name="Wang G."/>
        </authorList>
    </citation>
    <scope>NUCLEOTIDE SEQUENCE [LARGE SCALE GENOMIC DNA]</scope>
    <source>
        <strain evidence="10 11">R33</strain>
    </source>
</reference>
<dbReference type="InterPro" id="IPR017896">
    <property type="entry name" value="4Fe4S_Fe-S-bd"/>
</dbReference>
<dbReference type="Gene3D" id="3.30.70.2740">
    <property type="match status" value="1"/>
</dbReference>
<sequence>MDKNYLNSLERELEGTLHSDELNRALYATDASVYRKIPLAVAFPRSTSDIQKLVKFAATHKIGLIPRTAGTSLAGQCVGEGIVVDVSRHFTEIISLNKELKQVTLQPGVVRDELNAYLQPHGLFFGPNTSTANRCMIGGMVGNNSSGTTSIQYGVTRDKVVGLKTVLSDGSLAEFHSMTSAEYLAKSKEDTFEGNIYKSLHKELSDRDIRKEVIEKFPKESIHRRNTGYAVDELFKAEIFHGEEEHINLCKLLSGSEGTLAFTTEITLQLDELPPPKAAMVVTHYKSLEDCLEDVAPLMKHGLHLCEMMDKVILDCTKNNREQLKNRFFVEGDPMALLMLEVKAEDDAGLNAQLEALLSTIKTSGKSYAHPVLKGADIAKAIALRKAGLGLLGNMVGDRKAVACIEDTAVAIEDLSEFIGEFTAIMKGYGQEAVYYAHAGAGELHLRPILDLKKSDDVKLFRAITTDVAKLTKKYKGSFSGEHGDGIVRAEFIPLMIGEANYELLKRVKSCFDPQGVFNPGKIVDPYPMDASLRYEIDRTEPEISTLLDFSDSQGILRAAEKCNGSGDCRKSHEMQGAMCPSYHATKNEKDTTRGRANALREFLTQSEKPNPFNHEELKEVFDLCLSCKACSGECPSNVDVAALKAEFQYQYQETNGYSLRNKLFAYNTRLNRLGSKVAWLTNAVYSSPVLSGALKKSAGVAPARSFPKVSSFNFDRYLQELKDQHNVNGKKIVLYIDEFTRYLDVEIGKDALELLVRLGYDVELFKAESGRTYISKGFLKQARKLAARNLEQLKAYSEKNWPVVGIEPSAILSFRDEYHRFGFDKSLTDQVARNSYLLEEFLSDEITSGRITSKQFTREHKTVKIHGHCHQKALANQKVTFDALNLPENYKVSIISSGCCGMAGSFGYEKEHYQTSMQIGELKLFPSVRKANGDTIIAANGTSCRHQIFDGTKRTALHPATVLLQALLV</sequence>
<name>A0A6L9EEJ0_9FLAO</name>
<dbReference type="AlphaFoldDB" id="A0A6L9EEJ0"/>
<evidence type="ECO:0000256" key="7">
    <source>
        <dbReference type="ARBA" id="ARBA00023014"/>
    </source>
</evidence>
<evidence type="ECO:0000256" key="5">
    <source>
        <dbReference type="ARBA" id="ARBA00023002"/>
    </source>
</evidence>
<evidence type="ECO:0000256" key="1">
    <source>
        <dbReference type="ARBA" id="ARBA00001974"/>
    </source>
</evidence>
<dbReference type="PANTHER" id="PTHR11748:SF119">
    <property type="entry name" value="D-2-HYDROXYGLUTARATE DEHYDROGENASE"/>
    <property type="match status" value="1"/>
</dbReference>
<dbReference type="InterPro" id="IPR036318">
    <property type="entry name" value="FAD-bd_PCMH-like_sf"/>
</dbReference>
<dbReference type="InterPro" id="IPR006094">
    <property type="entry name" value="Oxid_FAD_bind_N"/>
</dbReference>
<dbReference type="Gene3D" id="1.10.45.10">
    <property type="entry name" value="Vanillyl-alcohol Oxidase, Chain A, domain 4"/>
    <property type="match status" value="1"/>
</dbReference>
<dbReference type="SUPFAM" id="SSF55103">
    <property type="entry name" value="FAD-linked oxidases, C-terminal domain"/>
    <property type="match status" value="1"/>
</dbReference>
<keyword evidence="11" id="KW-1185">Reference proteome</keyword>
<comment type="cofactor">
    <cofactor evidence="1">
        <name>FAD</name>
        <dbReference type="ChEBI" id="CHEBI:57692"/>
    </cofactor>
</comment>
<evidence type="ECO:0000259" key="9">
    <source>
        <dbReference type="PROSITE" id="PS51387"/>
    </source>
</evidence>
<feature type="domain" description="FAD-binding PCMH-type" evidence="9">
    <location>
        <begin position="34"/>
        <end position="273"/>
    </location>
</feature>
<dbReference type="GO" id="GO:1903457">
    <property type="term" value="P:lactate catabolic process"/>
    <property type="evidence" value="ECO:0007669"/>
    <property type="project" value="TreeGrafter"/>
</dbReference>
<dbReference type="PROSITE" id="PS00198">
    <property type="entry name" value="4FE4S_FER_1"/>
    <property type="match status" value="1"/>
</dbReference>
<dbReference type="EMBL" id="WXYO01000006">
    <property type="protein sequence ID" value="NAS13146.1"/>
    <property type="molecule type" value="Genomic_DNA"/>
</dbReference>
<dbReference type="SUPFAM" id="SSF46548">
    <property type="entry name" value="alpha-helical ferredoxin"/>
    <property type="match status" value="1"/>
</dbReference>
<keyword evidence="2" id="KW-0285">Flavoprotein</keyword>
<dbReference type="SUPFAM" id="SSF56176">
    <property type="entry name" value="FAD-binding/transporter-associated domain-like"/>
    <property type="match status" value="1"/>
</dbReference>
<gene>
    <name evidence="10" type="ORF">GTQ38_14110</name>
</gene>
<dbReference type="GO" id="GO:0004458">
    <property type="term" value="F:D-lactate dehydrogenase (cytochrome) activity"/>
    <property type="evidence" value="ECO:0007669"/>
    <property type="project" value="TreeGrafter"/>
</dbReference>
<dbReference type="GO" id="GO:0051536">
    <property type="term" value="F:iron-sulfur cluster binding"/>
    <property type="evidence" value="ECO:0007669"/>
    <property type="project" value="UniProtKB-KW"/>
</dbReference>